<dbReference type="Gene3D" id="3.30.300.130">
    <property type="entry name" value="Fe-S cluster assembly (FSCA)"/>
    <property type="match status" value="1"/>
</dbReference>
<evidence type="ECO:0000256" key="5">
    <source>
        <dbReference type="ARBA" id="ARBA00023014"/>
    </source>
</evidence>
<name>A0A1G6N0W5_9BACT</name>
<keyword evidence="3 6" id="KW-0067">ATP-binding</keyword>
<dbReference type="FunFam" id="3.40.50.300:FF:001119">
    <property type="entry name" value="Iron-sulfur cluster carrier protein"/>
    <property type="match status" value="1"/>
</dbReference>
<gene>
    <name evidence="7" type="ORF">SAMN05660835_01081</name>
</gene>
<reference evidence="8" key="1">
    <citation type="submission" date="2016-10" db="EMBL/GenBank/DDBJ databases">
        <authorList>
            <person name="Varghese N."/>
            <person name="Submissions S."/>
        </authorList>
    </citation>
    <scope>NUCLEOTIDE SEQUENCE [LARGE SCALE GENOMIC DNA]</scope>
    <source>
        <strain evidence="8">DSM 8415</strain>
    </source>
</reference>
<keyword evidence="8" id="KW-1185">Reference proteome</keyword>
<dbReference type="AlphaFoldDB" id="A0A1G6N0W5"/>
<dbReference type="Proteomes" id="UP000199411">
    <property type="component" value="Unassembled WGS sequence"/>
</dbReference>
<sequence>MIDKIKEELNKVFYPGKTNSVIKEGVIGNITTEDGVVSIELLMKEDNPNVIQLLQKSIPNAVKKIEGVKDVNLIINLPKHDEEPPKLQNIRYILATTSGKGGVGKSTVSVNLAISLSKFGYKVGLLDADIYGPNIPRMMGIDGIPVALDPKNKDKILPIVKYGIKIISIGSMIPKDAAVIWRGPLINQVIKQFLNDVTWGELDFLIVDLPPGTGDAQLTLAQEAKVSGGIIVTTPQNVALDDAAKAYDFFVKLKVPVVGVIENMSYFVCPKCGYRSDIFSHGGGEAFAKKTKIPFLGEIPIDIQIREGGDEGSPVSISAPDSVVAKAFADAARSIIETLKNA</sequence>
<dbReference type="CDD" id="cd02037">
    <property type="entry name" value="Mrp_NBP35"/>
    <property type="match status" value="1"/>
</dbReference>
<keyword evidence="4 6" id="KW-0408">Iron</keyword>
<dbReference type="EMBL" id="FMYU01000007">
    <property type="protein sequence ID" value="SDC61472.1"/>
    <property type="molecule type" value="Genomic_DNA"/>
</dbReference>
<dbReference type="OrthoDB" id="9809679at2"/>
<organism evidence="7 8">
    <name type="scientific">Desulfurella multipotens</name>
    <dbReference type="NCBI Taxonomy" id="79269"/>
    <lineage>
        <taxon>Bacteria</taxon>
        <taxon>Pseudomonadati</taxon>
        <taxon>Campylobacterota</taxon>
        <taxon>Desulfurellia</taxon>
        <taxon>Desulfurellales</taxon>
        <taxon>Desulfurellaceae</taxon>
        <taxon>Desulfurella</taxon>
    </lineage>
</organism>
<dbReference type="GO" id="GO:0140663">
    <property type="term" value="F:ATP-dependent FeS chaperone activity"/>
    <property type="evidence" value="ECO:0007669"/>
    <property type="project" value="InterPro"/>
</dbReference>
<dbReference type="PROSITE" id="PS01215">
    <property type="entry name" value="MRP"/>
    <property type="match status" value="1"/>
</dbReference>
<evidence type="ECO:0000313" key="7">
    <source>
        <dbReference type="EMBL" id="SDC61472.1"/>
    </source>
</evidence>
<dbReference type="SUPFAM" id="SSF117916">
    <property type="entry name" value="Fe-S cluster assembly (FSCA) domain-like"/>
    <property type="match status" value="1"/>
</dbReference>
<feature type="binding site" evidence="6">
    <location>
        <begin position="99"/>
        <end position="106"/>
    </location>
    <ligand>
        <name>ATP</name>
        <dbReference type="ChEBI" id="CHEBI:30616"/>
    </ligand>
</feature>
<dbReference type="GO" id="GO:0005524">
    <property type="term" value="F:ATP binding"/>
    <property type="evidence" value="ECO:0007669"/>
    <property type="project" value="UniProtKB-UniRule"/>
</dbReference>
<dbReference type="HAMAP" id="MF_02040">
    <property type="entry name" value="Mrp_NBP35"/>
    <property type="match status" value="1"/>
</dbReference>
<dbReference type="Pfam" id="PF10609">
    <property type="entry name" value="ParA"/>
    <property type="match status" value="1"/>
</dbReference>
<dbReference type="GO" id="GO:0016226">
    <property type="term" value="P:iron-sulfur cluster assembly"/>
    <property type="evidence" value="ECO:0007669"/>
    <property type="project" value="InterPro"/>
</dbReference>
<dbReference type="SUPFAM" id="SSF52540">
    <property type="entry name" value="P-loop containing nucleoside triphosphate hydrolases"/>
    <property type="match status" value="1"/>
</dbReference>
<evidence type="ECO:0000313" key="8">
    <source>
        <dbReference type="Proteomes" id="UP000199411"/>
    </source>
</evidence>
<comment type="function">
    <text evidence="6">Binds and transfers iron-sulfur (Fe-S) clusters to target apoproteins. Can hydrolyze ATP.</text>
</comment>
<evidence type="ECO:0000256" key="1">
    <source>
        <dbReference type="ARBA" id="ARBA00022723"/>
    </source>
</evidence>
<keyword evidence="6" id="KW-0378">Hydrolase</keyword>
<dbReference type="InterPro" id="IPR034904">
    <property type="entry name" value="FSCA_dom_sf"/>
</dbReference>
<evidence type="ECO:0000256" key="4">
    <source>
        <dbReference type="ARBA" id="ARBA00023004"/>
    </source>
</evidence>
<dbReference type="GO" id="GO:0051539">
    <property type="term" value="F:4 iron, 4 sulfur cluster binding"/>
    <property type="evidence" value="ECO:0007669"/>
    <property type="project" value="TreeGrafter"/>
</dbReference>
<dbReference type="InterPro" id="IPR000808">
    <property type="entry name" value="Mrp-like_CS"/>
</dbReference>
<protein>
    <recommendedName>
        <fullName evidence="6">Iron-sulfur cluster carrier protein</fullName>
    </recommendedName>
</protein>
<proteinExistence type="inferred from homology"/>
<dbReference type="InterPro" id="IPR044304">
    <property type="entry name" value="NUBPL-like"/>
</dbReference>
<dbReference type="GO" id="GO:0046872">
    <property type="term" value="F:metal ion binding"/>
    <property type="evidence" value="ECO:0007669"/>
    <property type="project" value="UniProtKB-KW"/>
</dbReference>
<dbReference type="InterPro" id="IPR019591">
    <property type="entry name" value="Mrp/NBP35_ATP-bd"/>
</dbReference>
<evidence type="ECO:0000256" key="6">
    <source>
        <dbReference type="HAMAP-Rule" id="MF_02040"/>
    </source>
</evidence>
<accession>A0A1G6N0W5</accession>
<comment type="similarity">
    <text evidence="6">Belongs to the Mrp/NBP35 ATP-binding proteins family.</text>
</comment>
<keyword evidence="5 6" id="KW-0411">Iron-sulfur</keyword>
<dbReference type="Gene3D" id="3.40.50.300">
    <property type="entry name" value="P-loop containing nucleotide triphosphate hydrolases"/>
    <property type="match status" value="1"/>
</dbReference>
<keyword evidence="1 6" id="KW-0479">Metal-binding</keyword>
<evidence type="ECO:0000256" key="2">
    <source>
        <dbReference type="ARBA" id="ARBA00022741"/>
    </source>
</evidence>
<evidence type="ECO:0000256" key="3">
    <source>
        <dbReference type="ARBA" id="ARBA00022840"/>
    </source>
</evidence>
<dbReference type="InterPro" id="IPR027417">
    <property type="entry name" value="P-loop_NTPase"/>
</dbReference>
<dbReference type="InterPro" id="IPR033756">
    <property type="entry name" value="YlxH/NBP35"/>
</dbReference>
<dbReference type="PANTHER" id="PTHR42961">
    <property type="entry name" value="IRON-SULFUR PROTEIN NUBPL"/>
    <property type="match status" value="1"/>
</dbReference>
<dbReference type="RefSeq" id="WP_092128746.1">
    <property type="nucleotide sequence ID" value="NZ_FMYU01000007.1"/>
</dbReference>
<dbReference type="PANTHER" id="PTHR42961:SF2">
    <property type="entry name" value="IRON-SULFUR PROTEIN NUBPL"/>
    <property type="match status" value="1"/>
</dbReference>
<keyword evidence="2 6" id="KW-0547">Nucleotide-binding</keyword>
<dbReference type="GO" id="GO:0016887">
    <property type="term" value="F:ATP hydrolysis activity"/>
    <property type="evidence" value="ECO:0007669"/>
    <property type="project" value="UniProtKB-UniRule"/>
</dbReference>
<comment type="subunit">
    <text evidence="6">Homodimer.</text>
</comment>